<dbReference type="InterPro" id="IPR035965">
    <property type="entry name" value="PAS-like_dom_sf"/>
</dbReference>
<dbReference type="InterPro" id="IPR036890">
    <property type="entry name" value="HATPase_C_sf"/>
</dbReference>
<evidence type="ECO:0000256" key="3">
    <source>
        <dbReference type="ARBA" id="ARBA00022553"/>
    </source>
</evidence>
<dbReference type="Pfam" id="PF00072">
    <property type="entry name" value="Response_reg"/>
    <property type="match status" value="1"/>
</dbReference>
<dbReference type="InterPro" id="IPR003594">
    <property type="entry name" value="HATPase_dom"/>
</dbReference>
<dbReference type="SMART" id="SM00387">
    <property type="entry name" value="HATPase_c"/>
    <property type="match status" value="1"/>
</dbReference>
<dbReference type="Pfam" id="PF02518">
    <property type="entry name" value="HATPase_c"/>
    <property type="match status" value="1"/>
</dbReference>
<dbReference type="SMART" id="SM00086">
    <property type="entry name" value="PAC"/>
    <property type="match status" value="1"/>
</dbReference>
<dbReference type="InterPro" id="IPR005467">
    <property type="entry name" value="His_kinase_dom"/>
</dbReference>
<evidence type="ECO:0000259" key="7">
    <source>
        <dbReference type="PROSITE" id="PS50113"/>
    </source>
</evidence>
<dbReference type="PROSITE" id="PS50109">
    <property type="entry name" value="HIS_KIN"/>
    <property type="match status" value="1"/>
</dbReference>
<keyword evidence="9" id="KW-1185">Reference proteome</keyword>
<dbReference type="EC" id="2.7.13.3" evidence="2"/>
<dbReference type="PANTHER" id="PTHR43547">
    <property type="entry name" value="TWO-COMPONENT HISTIDINE KINASE"/>
    <property type="match status" value="1"/>
</dbReference>
<reference evidence="8 9" key="1">
    <citation type="journal article" date="2020" name="Microbes Environ.">
        <title>Synthetic bacterial community of duckweed: a simple and stable system to study plant-microbe interactions.</title>
        <authorList>
            <person name="Ishizawa H."/>
            <person name="Tada M."/>
            <person name="Kuroda M."/>
            <person name="Inoue D."/>
            <person name="Futamata H."/>
            <person name="Ike M."/>
        </authorList>
    </citation>
    <scope>NUCLEOTIDE SEQUENCE [LARGE SCALE GENOMIC DNA]</scope>
    <source>
        <strain evidence="8 9">DW100</strain>
    </source>
</reference>
<dbReference type="Gene3D" id="3.30.565.10">
    <property type="entry name" value="Histidine kinase-like ATPase, C-terminal domain"/>
    <property type="match status" value="1"/>
</dbReference>
<dbReference type="InterPro" id="IPR011006">
    <property type="entry name" value="CheY-like_superfamily"/>
</dbReference>
<feature type="domain" description="Histidine kinase" evidence="5">
    <location>
        <begin position="272"/>
        <end position="490"/>
    </location>
</feature>
<dbReference type="SUPFAM" id="SSF55874">
    <property type="entry name" value="ATPase domain of HSP90 chaperone/DNA topoisomerase II/histidine kinase"/>
    <property type="match status" value="1"/>
</dbReference>
<dbReference type="SMART" id="SM00388">
    <property type="entry name" value="HisKA"/>
    <property type="match status" value="1"/>
</dbReference>
<organism evidence="8 9">
    <name type="scientific">Chryseobacterium gambrini</name>
    <dbReference type="NCBI Taxonomy" id="373672"/>
    <lineage>
        <taxon>Bacteria</taxon>
        <taxon>Pseudomonadati</taxon>
        <taxon>Bacteroidota</taxon>
        <taxon>Flavobacteriia</taxon>
        <taxon>Flavobacteriales</taxon>
        <taxon>Weeksellaceae</taxon>
        <taxon>Chryseobacterium group</taxon>
        <taxon>Chryseobacterium</taxon>
    </lineage>
</organism>
<dbReference type="CDD" id="cd00075">
    <property type="entry name" value="HATPase"/>
    <property type="match status" value="1"/>
</dbReference>
<dbReference type="PANTHER" id="PTHR43547:SF2">
    <property type="entry name" value="HYBRID SIGNAL TRANSDUCTION HISTIDINE KINASE C"/>
    <property type="match status" value="1"/>
</dbReference>
<evidence type="ECO:0000256" key="1">
    <source>
        <dbReference type="ARBA" id="ARBA00000085"/>
    </source>
</evidence>
<dbReference type="EMBL" id="AP029022">
    <property type="protein sequence ID" value="BEV02864.1"/>
    <property type="molecule type" value="Genomic_DNA"/>
</dbReference>
<gene>
    <name evidence="8" type="ORF">CRDW_02380</name>
</gene>
<evidence type="ECO:0000256" key="4">
    <source>
        <dbReference type="PROSITE-ProRule" id="PRU00169"/>
    </source>
</evidence>
<protein>
    <recommendedName>
        <fullName evidence="2">histidine kinase</fullName>
        <ecNumber evidence="2">2.7.13.3</ecNumber>
    </recommendedName>
</protein>
<accession>A0ABM8K1W9</accession>
<feature type="modified residue" description="4-aspartylphosphate" evidence="4">
    <location>
        <position position="50"/>
    </location>
</feature>
<dbReference type="SUPFAM" id="SSF55785">
    <property type="entry name" value="PYP-like sensor domain (PAS domain)"/>
    <property type="match status" value="1"/>
</dbReference>
<evidence type="ECO:0000313" key="8">
    <source>
        <dbReference type="EMBL" id="BEV02864.1"/>
    </source>
</evidence>
<evidence type="ECO:0000259" key="5">
    <source>
        <dbReference type="PROSITE" id="PS50109"/>
    </source>
</evidence>
<dbReference type="SUPFAM" id="SSF52172">
    <property type="entry name" value="CheY-like"/>
    <property type="match status" value="1"/>
</dbReference>
<dbReference type="InterPro" id="IPR000014">
    <property type="entry name" value="PAS"/>
</dbReference>
<sequence>MILIVDDNQSNLYSLKKLLESKDFQVDTADSGEEALMKALKNDYALIILDVQMPDMDGFEVAETLAGYSKTKEVPIIFLSAVNTEKRFITRGYASGGKDYVTKPVDPEILMLKVKTFYNLQEQNIAMKKTQQSLELEVKGRRESQVTMKSQIDHFHLMLESLPQIAFTLNENGIVDFVNGKWYDYSDSEKNFPETHPDDDNIQEEFERCRKKGKSLDLEIRIKNRETGDFRYHLLRVTPVYEENAIKNWVGTFTDIDDQKKVEKEKDEFLSIASHELKTPLTSIKAYVQLLERKLKLDKESAEAGFLTKVQDQIEKLNTLITDLLDVSKIENGKLKITKKPVNLESVISNAIDTIVQTHESRVKIKRDGTKPDILIPLDAIRIEQVLINFLTNAIKYSPQNNQVIVTTFVDEEEQEVRVSVTDFGIGIPDFKQEAVFNKFYRVEESSLQFQGMGIGLFICSEIIKQHHGNIGVSSKIDEGSTFYFTLPLN</sequence>
<dbReference type="InterPro" id="IPR036097">
    <property type="entry name" value="HisK_dim/P_sf"/>
</dbReference>
<evidence type="ECO:0000259" key="6">
    <source>
        <dbReference type="PROSITE" id="PS50110"/>
    </source>
</evidence>
<dbReference type="InterPro" id="IPR001789">
    <property type="entry name" value="Sig_transdc_resp-reg_receiver"/>
</dbReference>
<dbReference type="Gene3D" id="1.10.287.130">
    <property type="match status" value="1"/>
</dbReference>
<dbReference type="RefSeq" id="WP_338614008.1">
    <property type="nucleotide sequence ID" value="NZ_AP029022.1"/>
</dbReference>
<dbReference type="CDD" id="cd00130">
    <property type="entry name" value="PAS"/>
    <property type="match status" value="1"/>
</dbReference>
<dbReference type="InterPro" id="IPR000700">
    <property type="entry name" value="PAS-assoc_C"/>
</dbReference>
<name>A0ABM8K1W9_9FLAO</name>
<dbReference type="Pfam" id="PF00512">
    <property type="entry name" value="HisKA"/>
    <property type="match status" value="1"/>
</dbReference>
<feature type="domain" description="Response regulatory" evidence="6">
    <location>
        <begin position="1"/>
        <end position="118"/>
    </location>
</feature>
<dbReference type="SUPFAM" id="SSF47384">
    <property type="entry name" value="Homodimeric domain of signal transducing histidine kinase"/>
    <property type="match status" value="1"/>
</dbReference>
<dbReference type="InterPro" id="IPR001610">
    <property type="entry name" value="PAC"/>
</dbReference>
<dbReference type="Gene3D" id="3.30.450.20">
    <property type="entry name" value="PAS domain"/>
    <property type="match status" value="1"/>
</dbReference>
<dbReference type="NCBIfam" id="TIGR00229">
    <property type="entry name" value="sensory_box"/>
    <property type="match status" value="1"/>
</dbReference>
<dbReference type="InterPro" id="IPR003661">
    <property type="entry name" value="HisK_dim/P_dom"/>
</dbReference>
<evidence type="ECO:0000313" key="9">
    <source>
        <dbReference type="Proteomes" id="UP001380186"/>
    </source>
</evidence>
<dbReference type="InterPro" id="IPR004358">
    <property type="entry name" value="Sig_transdc_His_kin-like_C"/>
</dbReference>
<dbReference type="Proteomes" id="UP001380186">
    <property type="component" value="Chromosome"/>
</dbReference>
<comment type="catalytic activity">
    <reaction evidence="1">
        <text>ATP + protein L-histidine = ADP + protein N-phospho-L-histidine.</text>
        <dbReference type="EC" id="2.7.13.3"/>
    </reaction>
</comment>
<dbReference type="CDD" id="cd00082">
    <property type="entry name" value="HisKA"/>
    <property type="match status" value="1"/>
</dbReference>
<evidence type="ECO:0000256" key="2">
    <source>
        <dbReference type="ARBA" id="ARBA00012438"/>
    </source>
</evidence>
<dbReference type="PRINTS" id="PR00344">
    <property type="entry name" value="BCTRLSENSOR"/>
</dbReference>
<dbReference type="Gene3D" id="3.40.50.2300">
    <property type="match status" value="1"/>
</dbReference>
<keyword evidence="3 4" id="KW-0597">Phosphoprotein</keyword>
<proteinExistence type="predicted"/>
<feature type="domain" description="PAC" evidence="7">
    <location>
        <begin position="216"/>
        <end position="268"/>
    </location>
</feature>
<dbReference type="PROSITE" id="PS50113">
    <property type="entry name" value="PAC"/>
    <property type="match status" value="1"/>
</dbReference>
<dbReference type="PROSITE" id="PS50110">
    <property type="entry name" value="RESPONSE_REGULATORY"/>
    <property type="match status" value="1"/>
</dbReference>
<dbReference type="SMART" id="SM00448">
    <property type="entry name" value="REC"/>
    <property type="match status" value="1"/>
</dbReference>